<evidence type="ECO:0000313" key="1">
    <source>
        <dbReference type="EMBL" id="KAH7977804.1"/>
    </source>
</evidence>
<evidence type="ECO:0000313" key="2">
    <source>
        <dbReference type="Proteomes" id="UP000821865"/>
    </source>
</evidence>
<reference evidence="1" key="1">
    <citation type="submission" date="2020-05" db="EMBL/GenBank/DDBJ databases">
        <title>Large-scale comparative analyses of tick genomes elucidate their genetic diversity and vector capacities.</title>
        <authorList>
            <person name="Jia N."/>
            <person name="Wang J."/>
            <person name="Shi W."/>
            <person name="Du L."/>
            <person name="Sun Y."/>
            <person name="Zhan W."/>
            <person name="Jiang J."/>
            <person name="Wang Q."/>
            <person name="Zhang B."/>
            <person name="Ji P."/>
            <person name="Sakyi L.B."/>
            <person name="Cui X."/>
            <person name="Yuan T."/>
            <person name="Jiang B."/>
            <person name="Yang W."/>
            <person name="Lam T.T.-Y."/>
            <person name="Chang Q."/>
            <person name="Ding S."/>
            <person name="Wang X."/>
            <person name="Zhu J."/>
            <person name="Ruan X."/>
            <person name="Zhao L."/>
            <person name="Wei J."/>
            <person name="Que T."/>
            <person name="Du C."/>
            <person name="Cheng J."/>
            <person name="Dai P."/>
            <person name="Han X."/>
            <person name="Huang E."/>
            <person name="Gao Y."/>
            <person name="Liu J."/>
            <person name="Shao H."/>
            <person name="Ye R."/>
            <person name="Li L."/>
            <person name="Wei W."/>
            <person name="Wang X."/>
            <person name="Wang C."/>
            <person name="Yang T."/>
            <person name="Huo Q."/>
            <person name="Li W."/>
            <person name="Guo W."/>
            <person name="Chen H."/>
            <person name="Zhou L."/>
            <person name="Ni X."/>
            <person name="Tian J."/>
            <person name="Zhou Y."/>
            <person name="Sheng Y."/>
            <person name="Liu T."/>
            <person name="Pan Y."/>
            <person name="Xia L."/>
            <person name="Li J."/>
            <person name="Zhao F."/>
            <person name="Cao W."/>
        </authorList>
    </citation>
    <scope>NUCLEOTIDE SEQUENCE</scope>
    <source>
        <strain evidence="1">Dsil-2018</strain>
    </source>
</reference>
<sequence>MPADPVFYSAENFEPRPDQELVCTVSRGVFRDPVERPSHHVFYSICIPGRLPMGTLCPREISVSQLVPAVPLVANMIARLNVRCPRGGEGCPVKVHMDSLKHHLDSSESRNALCPDYGSQKRPSELSWQLSERWQPCGRCVEAATSA</sequence>
<dbReference type="Proteomes" id="UP000821865">
    <property type="component" value="Chromosome 1"/>
</dbReference>
<name>A0ACB8DUM3_DERSI</name>
<comment type="caution">
    <text evidence="1">The sequence shown here is derived from an EMBL/GenBank/DDBJ whole genome shotgun (WGS) entry which is preliminary data.</text>
</comment>
<accession>A0ACB8DUM3</accession>
<proteinExistence type="predicted"/>
<organism evidence="1 2">
    <name type="scientific">Dermacentor silvarum</name>
    <name type="common">Tick</name>
    <dbReference type="NCBI Taxonomy" id="543639"/>
    <lineage>
        <taxon>Eukaryota</taxon>
        <taxon>Metazoa</taxon>
        <taxon>Ecdysozoa</taxon>
        <taxon>Arthropoda</taxon>
        <taxon>Chelicerata</taxon>
        <taxon>Arachnida</taxon>
        <taxon>Acari</taxon>
        <taxon>Parasitiformes</taxon>
        <taxon>Ixodida</taxon>
        <taxon>Ixodoidea</taxon>
        <taxon>Ixodidae</taxon>
        <taxon>Rhipicephalinae</taxon>
        <taxon>Dermacentor</taxon>
    </lineage>
</organism>
<gene>
    <name evidence="1" type="ORF">HPB49_003679</name>
</gene>
<keyword evidence="2" id="KW-1185">Reference proteome</keyword>
<protein>
    <submittedName>
        <fullName evidence="1">Uncharacterized protein</fullName>
    </submittedName>
</protein>
<dbReference type="EMBL" id="CM023470">
    <property type="protein sequence ID" value="KAH7977804.1"/>
    <property type="molecule type" value="Genomic_DNA"/>
</dbReference>